<evidence type="ECO:0000313" key="5">
    <source>
        <dbReference type="Proteomes" id="UP000652761"/>
    </source>
</evidence>
<dbReference type="Proteomes" id="UP000652761">
    <property type="component" value="Unassembled WGS sequence"/>
</dbReference>
<dbReference type="GO" id="GO:0043682">
    <property type="term" value="F:P-type divalent copper transporter activity"/>
    <property type="evidence" value="ECO:0007669"/>
    <property type="project" value="TreeGrafter"/>
</dbReference>
<comment type="caution">
    <text evidence="4">The sequence shown here is derived from an EMBL/GenBank/DDBJ whole genome shotgun (WGS) entry which is preliminary data.</text>
</comment>
<dbReference type="PROSITE" id="PS50846">
    <property type="entry name" value="HMA_2"/>
    <property type="match status" value="1"/>
</dbReference>
<dbReference type="CDD" id="cd00371">
    <property type="entry name" value="HMA"/>
    <property type="match status" value="1"/>
</dbReference>
<dbReference type="PANTHER" id="PTHR43520:SF19">
    <property type="entry name" value="COPPER-TRANSPORTING ATPASE PAA2, CHLOROPLASTIC"/>
    <property type="match status" value="1"/>
</dbReference>
<dbReference type="EMBL" id="NMUH01005892">
    <property type="protein sequence ID" value="MQM13944.1"/>
    <property type="molecule type" value="Genomic_DNA"/>
</dbReference>
<dbReference type="OrthoDB" id="785521at2759"/>
<sequence length="301" mass="32619">MAAHLLRPPQTPSLHGRRSLAAAKFSHEPLPLRRLRPHLLLPRIRTSRSVSGAPHLRLLRAKAVDISAPTEESQLPSQPAGAGTSVLLEVGGMMCGACAARVKTLLSSDERVDSVVVNLLMETAAVRFRAGADGGGRAGEELAGRLTECGFPAKRRSLGAGVGESVRKWKESAARKEELLAQSRNRVAFAWTLVAICCGSHASHFLHSLGIHVAHVFPFSGRWLLGSFWDILHNPFVKCGTAVVSLLNPGLEWEASFFDEPVMLLGFVLLGRSLEERARLKASSDMNELLRSMISADIQIC</sequence>
<dbReference type="InterPro" id="IPR017969">
    <property type="entry name" value="Heavy-metal-associated_CS"/>
</dbReference>
<dbReference type="AlphaFoldDB" id="A0A843X6M3"/>
<dbReference type="GO" id="GO:0005507">
    <property type="term" value="F:copper ion binding"/>
    <property type="evidence" value="ECO:0007669"/>
    <property type="project" value="TreeGrafter"/>
</dbReference>
<feature type="domain" description="HMA" evidence="3">
    <location>
        <begin position="84"/>
        <end position="154"/>
    </location>
</feature>
<dbReference type="InterPro" id="IPR036163">
    <property type="entry name" value="HMA_dom_sf"/>
</dbReference>
<evidence type="ECO:0000256" key="2">
    <source>
        <dbReference type="ARBA" id="ARBA00022967"/>
    </source>
</evidence>
<organism evidence="4 5">
    <name type="scientific">Colocasia esculenta</name>
    <name type="common">Wild taro</name>
    <name type="synonym">Arum esculentum</name>
    <dbReference type="NCBI Taxonomy" id="4460"/>
    <lineage>
        <taxon>Eukaryota</taxon>
        <taxon>Viridiplantae</taxon>
        <taxon>Streptophyta</taxon>
        <taxon>Embryophyta</taxon>
        <taxon>Tracheophyta</taxon>
        <taxon>Spermatophyta</taxon>
        <taxon>Magnoliopsida</taxon>
        <taxon>Liliopsida</taxon>
        <taxon>Araceae</taxon>
        <taxon>Aroideae</taxon>
        <taxon>Colocasieae</taxon>
        <taxon>Colocasia</taxon>
    </lineage>
</organism>
<keyword evidence="1" id="KW-0479">Metal-binding</keyword>
<reference evidence="4" key="1">
    <citation type="submission" date="2017-07" db="EMBL/GenBank/DDBJ databases">
        <title>Taro Niue Genome Assembly and Annotation.</title>
        <authorList>
            <person name="Atibalentja N."/>
            <person name="Keating K."/>
            <person name="Fields C.J."/>
        </authorList>
    </citation>
    <scope>NUCLEOTIDE SEQUENCE</scope>
    <source>
        <strain evidence="4">Niue_2</strain>
        <tissue evidence="4">Leaf</tissue>
    </source>
</reference>
<dbReference type="PANTHER" id="PTHR43520">
    <property type="entry name" value="ATP7, ISOFORM B"/>
    <property type="match status" value="1"/>
</dbReference>
<keyword evidence="5" id="KW-1185">Reference proteome</keyword>
<dbReference type="GO" id="GO:0016020">
    <property type="term" value="C:membrane"/>
    <property type="evidence" value="ECO:0007669"/>
    <property type="project" value="TreeGrafter"/>
</dbReference>
<dbReference type="PROSITE" id="PS01047">
    <property type="entry name" value="HMA_1"/>
    <property type="match status" value="1"/>
</dbReference>
<dbReference type="GO" id="GO:0055070">
    <property type="term" value="P:copper ion homeostasis"/>
    <property type="evidence" value="ECO:0007669"/>
    <property type="project" value="TreeGrafter"/>
</dbReference>
<dbReference type="InterPro" id="IPR006121">
    <property type="entry name" value="HMA_dom"/>
</dbReference>
<dbReference type="Gene3D" id="3.30.70.100">
    <property type="match status" value="1"/>
</dbReference>
<dbReference type="Pfam" id="PF00403">
    <property type="entry name" value="HMA"/>
    <property type="match status" value="1"/>
</dbReference>
<name>A0A843X6M3_COLES</name>
<dbReference type="SUPFAM" id="SSF55008">
    <property type="entry name" value="HMA, heavy metal-associated domain"/>
    <property type="match status" value="1"/>
</dbReference>
<proteinExistence type="predicted"/>
<keyword evidence="2" id="KW-1278">Translocase</keyword>
<evidence type="ECO:0000256" key="1">
    <source>
        <dbReference type="ARBA" id="ARBA00022723"/>
    </source>
</evidence>
<evidence type="ECO:0000259" key="3">
    <source>
        <dbReference type="PROSITE" id="PS50846"/>
    </source>
</evidence>
<evidence type="ECO:0000313" key="4">
    <source>
        <dbReference type="EMBL" id="MQM13944.1"/>
    </source>
</evidence>
<gene>
    <name evidence="4" type="ORF">Taro_046870</name>
</gene>
<accession>A0A843X6M3</accession>
<protein>
    <recommendedName>
        <fullName evidence="3">HMA domain-containing protein</fullName>
    </recommendedName>
</protein>